<evidence type="ECO:0000313" key="3">
    <source>
        <dbReference type="Proteomes" id="UP000078546"/>
    </source>
</evidence>
<dbReference type="EMBL" id="FLQV01003695">
    <property type="protein sequence ID" value="SBT02721.1"/>
    <property type="molecule type" value="Genomic_DNA"/>
</dbReference>
<evidence type="ECO:0000256" key="1">
    <source>
        <dbReference type="SAM" id="MobiDB-lite"/>
    </source>
</evidence>
<dbReference type="AlphaFoldDB" id="A0A1A8XFM4"/>
<organism evidence="2 3">
    <name type="scientific">Plasmodium ovale curtisi</name>
    <dbReference type="NCBI Taxonomy" id="864141"/>
    <lineage>
        <taxon>Eukaryota</taxon>
        <taxon>Sar</taxon>
        <taxon>Alveolata</taxon>
        <taxon>Apicomplexa</taxon>
        <taxon>Aconoidasida</taxon>
        <taxon>Haemosporida</taxon>
        <taxon>Plasmodiidae</taxon>
        <taxon>Plasmodium</taxon>
        <taxon>Plasmodium (Plasmodium)</taxon>
    </lineage>
</organism>
<proteinExistence type="predicted"/>
<name>A0A1A8XFM4_PLAOA</name>
<dbReference type="Pfam" id="PF05795">
    <property type="entry name" value="Plasmodium_Vir"/>
    <property type="match status" value="1"/>
</dbReference>
<accession>A0A1A8XFM4</accession>
<reference evidence="3" key="1">
    <citation type="submission" date="2016-05" db="EMBL/GenBank/DDBJ databases">
        <authorList>
            <person name="Naeem Raeece"/>
        </authorList>
    </citation>
    <scope>NUCLEOTIDE SEQUENCE [LARGE SCALE GENOMIC DNA]</scope>
</reference>
<gene>
    <name evidence="2" type="ORF">POVCU1_080040</name>
</gene>
<dbReference type="InterPro" id="IPR008780">
    <property type="entry name" value="Plasmodium_Vir"/>
</dbReference>
<evidence type="ECO:0000313" key="2">
    <source>
        <dbReference type="EMBL" id="SBT02721.1"/>
    </source>
</evidence>
<dbReference type="Proteomes" id="UP000078546">
    <property type="component" value="Unassembled WGS sequence"/>
</dbReference>
<protein>
    <submittedName>
        <fullName evidence="2">PIR Superfamily Protein</fullName>
    </submittedName>
</protein>
<sequence length="335" mass="39512">MTLNKGKGKEIYTFCINSHYYELLLKEVKKNKGKVENEQKCDNLSTSMFFEKSSATEICKEFKSLYDSFNIYRGEKTLKKDIYSDYDCNFLNYWLNDKLRGKVSGGSNYVKLFYEKIKENDEAVFSNHEELGNYMHVIDPYILENMKLLYKLYDNAEKIINIMRDQVYADEEQEKDEETIKEQKSCEDYKKECDENYKNAMDRCLNSNDDFYNALKHFKDAYNIISKPSSKESNACNSSEFLFFPEYDPVPEKEKEKRIMTIKISSTLSVLSLAFPLIYKFTPFGSFLRGKINMVRNMWLNQHKNESELLLLSTDTEDNNSENGEYNIGYYSETN</sequence>
<feature type="region of interest" description="Disordered" evidence="1">
    <location>
        <begin position="314"/>
        <end position="335"/>
    </location>
</feature>